<evidence type="ECO:0000313" key="3">
    <source>
        <dbReference type="Proteomes" id="UP001187531"/>
    </source>
</evidence>
<dbReference type="AlphaFoldDB" id="A0AA88HXN1"/>
<evidence type="ECO:0000313" key="2">
    <source>
        <dbReference type="EMBL" id="KAK2722780.1"/>
    </source>
</evidence>
<keyword evidence="3" id="KW-1185">Reference proteome</keyword>
<protein>
    <submittedName>
        <fullName evidence="1">Uncharacterized protein</fullName>
    </submittedName>
</protein>
<accession>A0AA88HXN1</accession>
<reference evidence="1" key="1">
    <citation type="submission" date="2023-07" db="EMBL/GenBank/DDBJ databases">
        <title>Chromosome-level genome assembly of Artemia franciscana.</title>
        <authorList>
            <person name="Jo E."/>
        </authorList>
    </citation>
    <scope>NUCLEOTIDE SEQUENCE</scope>
    <source>
        <tissue evidence="1">Whole body</tissue>
    </source>
</reference>
<dbReference type="EMBL" id="JAVRJZ010000015">
    <property type="protein sequence ID" value="KAK2712892.1"/>
    <property type="molecule type" value="Genomic_DNA"/>
</dbReference>
<organism evidence="1 3">
    <name type="scientific">Artemia franciscana</name>
    <name type="common">Brine shrimp</name>
    <name type="synonym">Artemia sanfranciscana</name>
    <dbReference type="NCBI Taxonomy" id="6661"/>
    <lineage>
        <taxon>Eukaryota</taxon>
        <taxon>Metazoa</taxon>
        <taxon>Ecdysozoa</taxon>
        <taxon>Arthropoda</taxon>
        <taxon>Crustacea</taxon>
        <taxon>Branchiopoda</taxon>
        <taxon>Anostraca</taxon>
        <taxon>Artemiidae</taxon>
        <taxon>Artemia</taxon>
    </lineage>
</organism>
<dbReference type="EMBL" id="JAVRJZ010000005">
    <property type="protein sequence ID" value="KAK2722780.1"/>
    <property type="molecule type" value="Genomic_DNA"/>
</dbReference>
<comment type="caution">
    <text evidence="1">The sequence shown here is derived from an EMBL/GenBank/DDBJ whole genome shotgun (WGS) entry which is preliminary data.</text>
</comment>
<sequence length="230" mass="25403">MTINAFAACTKICADYFRAHHFQHSIIHHWSDGVASQYKNRYTVGALVHHTSVYGCPGTRSYSRTAHGKGPMDGIGAEVKGKVWLKNLRGQVIINTAEQFYKALKIDETSIMVLHLASSGLEGIHSSLESSRWSAMREQPIFKTHEIHFATASSEKTLHMKFHSVFSSISSPGHFYSYDLEPLETAVVGPSEPEIANANEEKDDSETPLKAPTGGFQHKHLMAGMSMTVA</sequence>
<evidence type="ECO:0000313" key="1">
    <source>
        <dbReference type="EMBL" id="KAK2712892.1"/>
    </source>
</evidence>
<gene>
    <name evidence="2" type="ORF">QYM36_003095</name>
    <name evidence="1" type="ORF">QYM36_011556</name>
</gene>
<name>A0AA88HXN1_ARTSF</name>
<dbReference type="PANTHER" id="PTHR46601">
    <property type="entry name" value="ULP_PROTEASE DOMAIN-CONTAINING PROTEIN"/>
    <property type="match status" value="1"/>
</dbReference>
<dbReference type="Proteomes" id="UP001187531">
    <property type="component" value="Unassembled WGS sequence"/>
</dbReference>
<proteinExistence type="predicted"/>
<dbReference type="PANTHER" id="PTHR46601:SF1">
    <property type="entry name" value="ADF-H DOMAIN-CONTAINING PROTEIN"/>
    <property type="match status" value="1"/>
</dbReference>